<name>A0A9X8SQ88_9BACI</name>
<comment type="caution">
    <text evidence="1">The sequence shown here is derived from an EMBL/GenBank/DDBJ whole genome shotgun (WGS) entry which is preliminary data.</text>
</comment>
<sequence>MAPIFLPKAFSEKVAIPPALGYSIDKKANVNASGILSEIIKSHETIAFPSATLAVIPGNIRIPDPKTAPTYKAVPFLIEIVSLK</sequence>
<organism evidence="1 2">
    <name type="scientific">Bacillus paranthracis</name>
    <dbReference type="NCBI Taxonomy" id="2026186"/>
    <lineage>
        <taxon>Bacteria</taxon>
        <taxon>Bacillati</taxon>
        <taxon>Bacillota</taxon>
        <taxon>Bacilli</taxon>
        <taxon>Bacillales</taxon>
        <taxon>Bacillaceae</taxon>
        <taxon>Bacillus</taxon>
        <taxon>Bacillus cereus group</taxon>
    </lineage>
</organism>
<evidence type="ECO:0000313" key="1">
    <source>
        <dbReference type="EMBL" id="SME53928.1"/>
    </source>
</evidence>
<dbReference type="AlphaFoldDB" id="A0A9X8SQ88"/>
<protein>
    <submittedName>
        <fullName evidence="1">Uncharacterized protein</fullName>
    </submittedName>
</protein>
<gene>
    <name evidence="1" type="ORF">BACERE00221_05616</name>
</gene>
<dbReference type="Proteomes" id="UP000194435">
    <property type="component" value="Unassembled WGS sequence"/>
</dbReference>
<proteinExistence type="predicted"/>
<reference evidence="1 2" key="1">
    <citation type="submission" date="2017-04" db="EMBL/GenBank/DDBJ databases">
        <authorList>
            <person name="Criscuolo A."/>
        </authorList>
    </citation>
    <scope>NUCLEOTIDE SEQUENCE [LARGE SCALE GENOMIC DNA]</scope>
    <source>
        <strain evidence="1">16-00221</strain>
    </source>
</reference>
<accession>A0A9X8SQ88</accession>
<evidence type="ECO:0000313" key="2">
    <source>
        <dbReference type="Proteomes" id="UP000194435"/>
    </source>
</evidence>
<dbReference type="EMBL" id="FWZC01000142">
    <property type="protein sequence ID" value="SME53928.1"/>
    <property type="molecule type" value="Genomic_DNA"/>
</dbReference>